<dbReference type="Proteomes" id="UP000664859">
    <property type="component" value="Unassembled WGS sequence"/>
</dbReference>
<keyword evidence="2" id="KW-0812">Transmembrane</keyword>
<feature type="transmembrane region" description="Helical" evidence="2">
    <location>
        <begin position="967"/>
        <end position="989"/>
    </location>
</feature>
<evidence type="ECO:0000256" key="2">
    <source>
        <dbReference type="SAM" id="Phobius"/>
    </source>
</evidence>
<feature type="chain" id="PRO_5032406615" description="Polymorphic outer membrane protein" evidence="3">
    <location>
        <begin position="19"/>
        <end position="1253"/>
    </location>
</feature>
<feature type="compositionally biased region" description="Polar residues" evidence="1">
    <location>
        <begin position="1224"/>
        <end position="1243"/>
    </location>
</feature>
<dbReference type="InterPro" id="IPR011050">
    <property type="entry name" value="Pectin_lyase_fold/virulence"/>
</dbReference>
<sequence length="1253" mass="129632">MTLQAICAWLLLLVGANALPCVPAVQSVVVGGPGALTAAGLAQLVQCTGGSITAEWRAQVAIAEPVRIGFGTSLSIVGAAKPLAAVADGGGVSSLFAVPNGAVLLLNGLRLENGKAKGDSQGGAVTVEEGGELQANSCTFSGNTATYGGAIAALAGSTVTVTECLLTNSEAEFSGAIDTGKGATVSIIESQFIGNKASGNGGDVGGVMGSRIMINSSQFTGGAAVSQGGSLGIEGVLELYNSTFAGSKADSGGAIVGGPGSQLTVRLSHFVNTTANMFGGAIAMYGGLLNCTSSAFNGNQASELGGSVYGTADATVGVPAKMAMDDCTFAESTAGDGGGAVAASPSVLLATDCNFTRNGAAVRGGAVFVDNDSSAVLYDCILVKNGANEYGGGVYTKGSLISDSNVFHDNQGESLQLRAGKEGGAAYCAEESALQVISTNFTFNSATSGGALSAEGNVTCEDAVFTDNSADSGGSLFGNAGSIISLTNTALLNSWAVVSGGAIETTGALNLESCQCVNNTASTSGGSIHGNINSVLNFNSVTFSGSQASVGGAVAADGNLTCSNAEFLGNVGDRGGALSISAAHAASSVLSDSSFIGNTASKVAGALLLASPVSGSVTNCTFTNNTSITAGAVFIEVSTPMAFAIHNTTLVGNIATGGAGGGILQQGEELQVEVDEGTLVVGGNEGQCCYAGGEGDSLTSASCLDVSAGHSTGWPCCSRGEYIGKRDTSTHFSSSLEADGLSLTCLLCDPQTMDCGSAVGITTATLPLASGHWRESATTETIRDCWYPGACDGGVMELGATPDAYCATGYEGPYCALCQSGWIDLHGGHCVKKTPAVGLAGFVNRCSNNSVIHEYNIQRFDSGSSTAQEILRFRKIITQYVSITGVTLPLAYQQFLRWLDVVNLDVRWILSIGCFFRVNFYQKLLVTTLTPLVLVAVAVGACWALIRYSCEAGQLRRRVMHFSARRLHVFLVFTFVIFSGVSTCIFQTFACDFLAGTGEAYLRADYSLRCYTPQHDAFRIYAGAMILVYPIGIPALYAWVLWQHHRALEERRSGSSGSSAQEADLGAAATTEASSFLWKPYKERAYFWETIECFRRLALTSLLVFIVPGTAGQSAVGCLMSFFTIMAYGMVLPHHLRGDHWQYALGATTIFITMFTGFVLENDYMQETGQDAVGGVLIVLNLLLLLLAVVQAFYVSRDALESAREVKRESMFGLWGETEEPNKEGSQFQLRSPRPSQSTNLETGRSLPPGPMY</sequence>
<feature type="transmembrane region" description="Helical" evidence="2">
    <location>
        <begin position="1172"/>
        <end position="1194"/>
    </location>
</feature>
<gene>
    <name evidence="4" type="ORF">JKP88DRAFT_263280</name>
</gene>
<dbReference type="SUPFAM" id="SSF51126">
    <property type="entry name" value="Pectin lyase-like"/>
    <property type="match status" value="3"/>
</dbReference>
<dbReference type="AlphaFoldDB" id="A0A835YX40"/>
<keyword evidence="5" id="KW-1185">Reference proteome</keyword>
<evidence type="ECO:0000256" key="3">
    <source>
        <dbReference type="SAM" id="SignalP"/>
    </source>
</evidence>
<keyword evidence="2" id="KW-1133">Transmembrane helix</keyword>
<dbReference type="PANTHER" id="PTHR11319">
    <property type="entry name" value="G PROTEIN-COUPLED RECEPTOR-RELATED"/>
    <property type="match status" value="1"/>
</dbReference>
<accession>A0A835YX40</accession>
<feature type="transmembrane region" description="Helical" evidence="2">
    <location>
        <begin position="1020"/>
        <end position="1042"/>
    </location>
</feature>
<dbReference type="EMBL" id="JAFCMP010000246">
    <property type="protein sequence ID" value="KAG5182489.1"/>
    <property type="molecule type" value="Genomic_DNA"/>
</dbReference>
<feature type="transmembrane region" description="Helical" evidence="2">
    <location>
        <begin position="924"/>
        <end position="946"/>
    </location>
</feature>
<evidence type="ECO:0008006" key="6">
    <source>
        <dbReference type="Google" id="ProtNLM"/>
    </source>
</evidence>
<feature type="region of interest" description="Disordered" evidence="1">
    <location>
        <begin position="1217"/>
        <end position="1253"/>
    </location>
</feature>
<proteinExistence type="predicted"/>
<dbReference type="PANTHER" id="PTHR11319:SF35">
    <property type="entry name" value="OUTER MEMBRANE PROTEIN PMPC-RELATED"/>
    <property type="match status" value="1"/>
</dbReference>
<reference evidence="4" key="1">
    <citation type="submission" date="2021-02" db="EMBL/GenBank/DDBJ databases">
        <title>First Annotated Genome of the Yellow-green Alga Tribonema minus.</title>
        <authorList>
            <person name="Mahan K.M."/>
        </authorList>
    </citation>
    <scope>NUCLEOTIDE SEQUENCE</scope>
    <source>
        <strain evidence="4">UTEX B ZZ1240</strain>
    </source>
</reference>
<name>A0A835YX40_9STRA</name>
<evidence type="ECO:0000313" key="4">
    <source>
        <dbReference type="EMBL" id="KAG5182489.1"/>
    </source>
</evidence>
<feature type="transmembrane region" description="Helical" evidence="2">
    <location>
        <begin position="1102"/>
        <end position="1128"/>
    </location>
</feature>
<evidence type="ECO:0000256" key="1">
    <source>
        <dbReference type="SAM" id="MobiDB-lite"/>
    </source>
</evidence>
<protein>
    <recommendedName>
        <fullName evidence="6">Polymorphic outer membrane protein</fullName>
    </recommendedName>
</protein>
<organism evidence="4 5">
    <name type="scientific">Tribonema minus</name>
    <dbReference type="NCBI Taxonomy" id="303371"/>
    <lineage>
        <taxon>Eukaryota</taxon>
        <taxon>Sar</taxon>
        <taxon>Stramenopiles</taxon>
        <taxon>Ochrophyta</taxon>
        <taxon>PX clade</taxon>
        <taxon>Xanthophyceae</taxon>
        <taxon>Tribonematales</taxon>
        <taxon>Tribonemataceae</taxon>
        <taxon>Tribonema</taxon>
    </lineage>
</organism>
<dbReference type="OrthoDB" id="5950997at2759"/>
<evidence type="ECO:0000313" key="5">
    <source>
        <dbReference type="Proteomes" id="UP000664859"/>
    </source>
</evidence>
<feature type="transmembrane region" description="Helical" evidence="2">
    <location>
        <begin position="1140"/>
        <end position="1160"/>
    </location>
</feature>
<comment type="caution">
    <text evidence="4">The sequence shown here is derived from an EMBL/GenBank/DDBJ whole genome shotgun (WGS) entry which is preliminary data.</text>
</comment>
<keyword evidence="3" id="KW-0732">Signal</keyword>
<feature type="signal peptide" evidence="3">
    <location>
        <begin position="1"/>
        <end position="18"/>
    </location>
</feature>
<keyword evidence="2" id="KW-0472">Membrane</keyword>